<protein>
    <submittedName>
        <fullName evidence="2">Uncharacterized protein</fullName>
    </submittedName>
</protein>
<feature type="compositionally biased region" description="Basic and acidic residues" evidence="1">
    <location>
        <begin position="1"/>
        <end position="12"/>
    </location>
</feature>
<sequence length="284" mass="31566">MPKSAKTKDRSNKNIKVNKGNRSLPPPAEDDDSTECDAILVTRSELGDEEEMKRDAKDALGQEEELHVEDVRGELFVGNRRGLSLAGLPERVRVLEQEIASQKIEIASQKIKSASLEDRVSDLTSSLEAYKLLRNRFISTFKRDKLASATEADTRFIAAGNTWAHGGDAVVDALLYTGTGGRRDFTAFEKLYGFRPETVQRISHQPTIDVMNTHAAVIASNHKTGSDKFYTLFAEFVKLFKESGDGLEEGYLDGNPTDVTRAYWAFVNCIKDEVTRVDAVEVSD</sequence>
<dbReference type="EMBL" id="VXIS01000551">
    <property type="protein sequence ID" value="KAA8892897.1"/>
    <property type="molecule type" value="Genomic_DNA"/>
</dbReference>
<dbReference type="OrthoDB" id="5420280at2759"/>
<evidence type="ECO:0000313" key="3">
    <source>
        <dbReference type="Proteomes" id="UP000326924"/>
    </source>
</evidence>
<reference evidence="2 3" key="1">
    <citation type="submission" date="2019-09" db="EMBL/GenBank/DDBJ databases">
        <title>Draft genome of the ectomycorrhizal ascomycete Sphaerosporella brunnea.</title>
        <authorList>
            <consortium name="DOE Joint Genome Institute"/>
            <person name="Benucci G.M."/>
            <person name="Marozzi G."/>
            <person name="Antonielli L."/>
            <person name="Sanchez S."/>
            <person name="Marco P."/>
            <person name="Wang X."/>
            <person name="Falini L.B."/>
            <person name="Barry K."/>
            <person name="Haridas S."/>
            <person name="Lipzen A."/>
            <person name="Labutti K."/>
            <person name="Grigoriev I.V."/>
            <person name="Murat C."/>
            <person name="Martin F."/>
            <person name="Albertini E."/>
            <person name="Donnini D."/>
            <person name="Bonito G."/>
        </authorList>
    </citation>
    <scope>NUCLEOTIDE SEQUENCE [LARGE SCALE GENOMIC DNA]</scope>
    <source>
        <strain evidence="2 3">Sb_GMNB300</strain>
    </source>
</reference>
<evidence type="ECO:0000256" key="1">
    <source>
        <dbReference type="SAM" id="MobiDB-lite"/>
    </source>
</evidence>
<evidence type="ECO:0000313" key="2">
    <source>
        <dbReference type="EMBL" id="KAA8892897.1"/>
    </source>
</evidence>
<dbReference type="InParanoid" id="A0A5J5ECV4"/>
<feature type="region of interest" description="Disordered" evidence="1">
    <location>
        <begin position="1"/>
        <end position="63"/>
    </location>
</feature>
<name>A0A5J5ECV4_9PEZI</name>
<dbReference type="AlphaFoldDB" id="A0A5J5ECV4"/>
<keyword evidence="3" id="KW-1185">Reference proteome</keyword>
<accession>A0A5J5ECV4</accession>
<dbReference type="Proteomes" id="UP000326924">
    <property type="component" value="Unassembled WGS sequence"/>
</dbReference>
<proteinExistence type="predicted"/>
<organism evidence="2 3">
    <name type="scientific">Sphaerosporella brunnea</name>
    <dbReference type="NCBI Taxonomy" id="1250544"/>
    <lineage>
        <taxon>Eukaryota</taxon>
        <taxon>Fungi</taxon>
        <taxon>Dikarya</taxon>
        <taxon>Ascomycota</taxon>
        <taxon>Pezizomycotina</taxon>
        <taxon>Pezizomycetes</taxon>
        <taxon>Pezizales</taxon>
        <taxon>Pyronemataceae</taxon>
        <taxon>Sphaerosporella</taxon>
    </lineage>
</organism>
<feature type="compositionally biased region" description="Basic and acidic residues" evidence="1">
    <location>
        <begin position="51"/>
        <end position="63"/>
    </location>
</feature>
<comment type="caution">
    <text evidence="2">The sequence shown here is derived from an EMBL/GenBank/DDBJ whole genome shotgun (WGS) entry which is preliminary data.</text>
</comment>
<gene>
    <name evidence="2" type="ORF">FN846DRAFT_788650</name>
</gene>